<evidence type="ECO:0000256" key="3">
    <source>
        <dbReference type="ARBA" id="ARBA00023163"/>
    </source>
</evidence>
<reference evidence="5 6" key="1">
    <citation type="submission" date="2018-07" db="EMBL/GenBank/DDBJ databases">
        <title>Genomic Encyclopedia of Type Strains, Phase IV (KMG-IV): sequencing the most valuable type-strain genomes for metagenomic binning, comparative biology and taxonomic classification.</title>
        <authorList>
            <person name="Goeker M."/>
        </authorList>
    </citation>
    <scope>NUCLEOTIDE SEQUENCE [LARGE SCALE GENOMIC DNA]</scope>
    <source>
        <strain evidence="5 6">DSM 14364</strain>
    </source>
</reference>
<dbReference type="SUPFAM" id="SSF48008">
    <property type="entry name" value="GntR ligand-binding domain-like"/>
    <property type="match status" value="1"/>
</dbReference>
<dbReference type="CDD" id="cd07377">
    <property type="entry name" value="WHTH_GntR"/>
    <property type="match status" value="1"/>
</dbReference>
<dbReference type="Proteomes" id="UP000254925">
    <property type="component" value="Unassembled WGS sequence"/>
</dbReference>
<evidence type="ECO:0000259" key="4">
    <source>
        <dbReference type="PROSITE" id="PS50949"/>
    </source>
</evidence>
<keyword evidence="2 5" id="KW-0238">DNA-binding</keyword>
<dbReference type="EMBL" id="QQBB01000004">
    <property type="protein sequence ID" value="RDI59096.1"/>
    <property type="molecule type" value="Genomic_DNA"/>
</dbReference>
<organism evidence="5 6">
    <name type="scientific">Microvirga subterranea</name>
    <dbReference type="NCBI Taxonomy" id="186651"/>
    <lineage>
        <taxon>Bacteria</taxon>
        <taxon>Pseudomonadati</taxon>
        <taxon>Pseudomonadota</taxon>
        <taxon>Alphaproteobacteria</taxon>
        <taxon>Hyphomicrobiales</taxon>
        <taxon>Methylobacteriaceae</taxon>
        <taxon>Microvirga</taxon>
    </lineage>
</organism>
<dbReference type="Pfam" id="PF00392">
    <property type="entry name" value="GntR"/>
    <property type="match status" value="1"/>
</dbReference>
<dbReference type="Gene3D" id="1.10.10.10">
    <property type="entry name" value="Winged helix-like DNA-binding domain superfamily/Winged helix DNA-binding domain"/>
    <property type="match status" value="1"/>
</dbReference>
<name>A0A370HKI9_9HYPH</name>
<keyword evidence="6" id="KW-1185">Reference proteome</keyword>
<dbReference type="InterPro" id="IPR036388">
    <property type="entry name" value="WH-like_DNA-bd_sf"/>
</dbReference>
<keyword evidence="1" id="KW-0805">Transcription regulation</keyword>
<dbReference type="InterPro" id="IPR011711">
    <property type="entry name" value="GntR_C"/>
</dbReference>
<dbReference type="PANTHER" id="PTHR43537">
    <property type="entry name" value="TRANSCRIPTIONAL REGULATOR, GNTR FAMILY"/>
    <property type="match status" value="1"/>
</dbReference>
<dbReference type="InterPro" id="IPR000524">
    <property type="entry name" value="Tscrpt_reg_HTH_GntR"/>
</dbReference>
<keyword evidence="3" id="KW-0804">Transcription</keyword>
<dbReference type="SMART" id="SM00345">
    <property type="entry name" value="HTH_GNTR"/>
    <property type="match status" value="1"/>
</dbReference>
<evidence type="ECO:0000256" key="1">
    <source>
        <dbReference type="ARBA" id="ARBA00023015"/>
    </source>
</evidence>
<feature type="domain" description="HTH gntR-type" evidence="4">
    <location>
        <begin position="26"/>
        <end position="93"/>
    </location>
</feature>
<dbReference type="PANTHER" id="PTHR43537:SF50">
    <property type="entry name" value="TRANSCRIPTIONAL REGULATORY PROTEIN"/>
    <property type="match status" value="1"/>
</dbReference>
<dbReference type="Gene3D" id="1.20.120.530">
    <property type="entry name" value="GntR ligand-binding domain-like"/>
    <property type="match status" value="1"/>
</dbReference>
<dbReference type="AlphaFoldDB" id="A0A370HKI9"/>
<protein>
    <submittedName>
        <fullName evidence="5">DNA-binding GntR family transcriptional regulator</fullName>
    </submittedName>
</protein>
<sequence length="233" mass="25983">MDQSRTDGSSDLLTEDLDGRGRIARPSLHDAIVARVRDMIIEGELAAGSRIHEGNLGLKLGVSRTPLREALKFLASEGLLELSPGKGAVVRQFSAKDVHDSLVVLGSLEALAGRLACENASDAEIREVRELHDRMIEMYEKRDRLPYFKLNQNIHSAILRLSKNEALAYVHGTLQARLRRIRYIGNEGPEKWSGAVADHEAIITALEARDADRLAKVLAHHMDRTWERVRNAI</sequence>
<dbReference type="InterPro" id="IPR036390">
    <property type="entry name" value="WH_DNA-bd_sf"/>
</dbReference>
<dbReference type="PROSITE" id="PS50949">
    <property type="entry name" value="HTH_GNTR"/>
    <property type="match status" value="1"/>
</dbReference>
<evidence type="ECO:0000313" key="6">
    <source>
        <dbReference type="Proteomes" id="UP000254925"/>
    </source>
</evidence>
<gene>
    <name evidence="5" type="ORF">DES45_1047</name>
</gene>
<comment type="caution">
    <text evidence="5">The sequence shown here is derived from an EMBL/GenBank/DDBJ whole genome shotgun (WGS) entry which is preliminary data.</text>
</comment>
<dbReference type="InterPro" id="IPR008920">
    <property type="entry name" value="TF_FadR/GntR_C"/>
</dbReference>
<accession>A0A370HKI9</accession>
<dbReference type="Pfam" id="PF07729">
    <property type="entry name" value="FCD"/>
    <property type="match status" value="1"/>
</dbReference>
<evidence type="ECO:0000256" key="2">
    <source>
        <dbReference type="ARBA" id="ARBA00023125"/>
    </source>
</evidence>
<dbReference type="GO" id="GO:0003700">
    <property type="term" value="F:DNA-binding transcription factor activity"/>
    <property type="evidence" value="ECO:0007669"/>
    <property type="project" value="InterPro"/>
</dbReference>
<dbReference type="SUPFAM" id="SSF46785">
    <property type="entry name" value="Winged helix' DNA-binding domain"/>
    <property type="match status" value="1"/>
</dbReference>
<proteinExistence type="predicted"/>
<dbReference type="RefSeq" id="WP_114770009.1">
    <property type="nucleotide sequence ID" value="NZ_QQBB01000004.1"/>
</dbReference>
<dbReference type="GO" id="GO:0003677">
    <property type="term" value="F:DNA binding"/>
    <property type="evidence" value="ECO:0007669"/>
    <property type="project" value="UniProtKB-KW"/>
</dbReference>
<evidence type="ECO:0000313" key="5">
    <source>
        <dbReference type="EMBL" id="RDI59096.1"/>
    </source>
</evidence>
<dbReference type="SMART" id="SM00895">
    <property type="entry name" value="FCD"/>
    <property type="match status" value="1"/>
</dbReference>
<dbReference type="OrthoDB" id="8114900at2"/>